<keyword evidence="5" id="KW-0295">Fungicide</keyword>
<keyword evidence="6 8" id="KW-0732">Signal</keyword>
<evidence type="ECO:0000256" key="7">
    <source>
        <dbReference type="ARBA" id="ARBA00022821"/>
    </source>
</evidence>
<evidence type="ECO:0000256" key="1">
    <source>
        <dbReference type="ARBA" id="ARBA00004613"/>
    </source>
</evidence>
<dbReference type="PANTHER" id="PTHR34453:SF3">
    <property type="entry name" value="DEFENSIN-LIKE (DEFL) FAMILY PROTEIN-RELATED"/>
    <property type="match status" value="1"/>
</dbReference>
<feature type="signal peptide" evidence="8">
    <location>
        <begin position="1"/>
        <end position="20"/>
    </location>
</feature>
<dbReference type="Pfam" id="PF10868">
    <property type="entry name" value="Defensin_like"/>
    <property type="match status" value="1"/>
</dbReference>
<accession>A0AAW1GVN0</accession>
<dbReference type="GO" id="GO:0031640">
    <property type="term" value="P:killing of cells of another organism"/>
    <property type="evidence" value="ECO:0007669"/>
    <property type="project" value="UniProtKB-KW"/>
</dbReference>
<keyword evidence="7" id="KW-0611">Plant defense</keyword>
<dbReference type="AlphaFoldDB" id="A0AAW1GVN0"/>
<evidence type="ECO:0000256" key="3">
    <source>
        <dbReference type="ARBA" id="ARBA00022525"/>
    </source>
</evidence>
<evidence type="ECO:0000313" key="10">
    <source>
        <dbReference type="Proteomes" id="UP001443914"/>
    </source>
</evidence>
<keyword evidence="10" id="KW-1185">Reference proteome</keyword>
<organism evidence="9 10">
    <name type="scientific">Saponaria officinalis</name>
    <name type="common">Common soapwort</name>
    <name type="synonym">Lychnis saponaria</name>
    <dbReference type="NCBI Taxonomy" id="3572"/>
    <lineage>
        <taxon>Eukaryota</taxon>
        <taxon>Viridiplantae</taxon>
        <taxon>Streptophyta</taxon>
        <taxon>Embryophyta</taxon>
        <taxon>Tracheophyta</taxon>
        <taxon>Spermatophyta</taxon>
        <taxon>Magnoliopsida</taxon>
        <taxon>eudicotyledons</taxon>
        <taxon>Gunneridae</taxon>
        <taxon>Pentapetalae</taxon>
        <taxon>Caryophyllales</taxon>
        <taxon>Caryophyllaceae</taxon>
        <taxon>Caryophylleae</taxon>
        <taxon>Saponaria</taxon>
    </lineage>
</organism>
<evidence type="ECO:0000256" key="2">
    <source>
        <dbReference type="ARBA" id="ARBA00006722"/>
    </source>
</evidence>
<comment type="subcellular location">
    <subcellularLocation>
        <location evidence="1">Secreted</location>
    </subcellularLocation>
</comment>
<name>A0AAW1GVN0_SAPOF</name>
<dbReference type="GO" id="GO:0005576">
    <property type="term" value="C:extracellular region"/>
    <property type="evidence" value="ECO:0007669"/>
    <property type="project" value="UniProtKB-SubCell"/>
</dbReference>
<comment type="caution">
    <text evidence="9">The sequence shown here is derived from an EMBL/GenBank/DDBJ whole genome shotgun (WGS) entry which is preliminary data.</text>
</comment>
<dbReference type="InterPro" id="IPR022618">
    <property type="entry name" value="Defensin-like_20-28"/>
</dbReference>
<keyword evidence="3" id="KW-0964">Secreted</keyword>
<evidence type="ECO:0000256" key="4">
    <source>
        <dbReference type="ARBA" id="ARBA00022529"/>
    </source>
</evidence>
<evidence type="ECO:0000256" key="6">
    <source>
        <dbReference type="ARBA" id="ARBA00022729"/>
    </source>
</evidence>
<evidence type="ECO:0000313" key="9">
    <source>
        <dbReference type="EMBL" id="KAK9668923.1"/>
    </source>
</evidence>
<dbReference type="EMBL" id="JBDFQZ010000013">
    <property type="protein sequence ID" value="KAK9668923.1"/>
    <property type="molecule type" value="Genomic_DNA"/>
</dbReference>
<gene>
    <name evidence="9" type="ORF">RND81_13G096200</name>
</gene>
<sequence length="89" mass="9902">MGKITIIISIFLAVFILCSADDSTQSPVPSVLEDVKVKCCFDNHIGKCIPGDESEEYCNQLCLQSSCNKGGRCKVFQHKPPNHYCHCYC</sequence>
<feature type="chain" id="PRO_5044717753" evidence="8">
    <location>
        <begin position="21"/>
        <end position="89"/>
    </location>
</feature>
<dbReference type="EMBL" id="JBDFQZ010000013">
    <property type="protein sequence ID" value="KAK9668925.1"/>
    <property type="molecule type" value="Genomic_DNA"/>
</dbReference>
<dbReference type="EMBL" id="JBDFQZ010000013">
    <property type="protein sequence ID" value="KAK9668924.1"/>
    <property type="molecule type" value="Genomic_DNA"/>
</dbReference>
<dbReference type="GO" id="GO:0050832">
    <property type="term" value="P:defense response to fungus"/>
    <property type="evidence" value="ECO:0007669"/>
    <property type="project" value="UniProtKB-KW"/>
</dbReference>
<comment type="similarity">
    <text evidence="2">Belongs to the DEFL family.</text>
</comment>
<reference evidence="9 10" key="1">
    <citation type="submission" date="2024-03" db="EMBL/GenBank/DDBJ databases">
        <title>WGS assembly of Saponaria officinalis var. Norfolk2.</title>
        <authorList>
            <person name="Jenkins J."/>
            <person name="Shu S."/>
            <person name="Grimwood J."/>
            <person name="Barry K."/>
            <person name="Goodstein D."/>
            <person name="Schmutz J."/>
            <person name="Leebens-Mack J."/>
            <person name="Osbourn A."/>
        </authorList>
    </citation>
    <scope>NUCLEOTIDE SEQUENCE [LARGE SCALE GENOMIC DNA]</scope>
    <source>
        <strain evidence="10">cv. Norfolk2</strain>
        <strain evidence="9">JIC</strain>
        <tissue evidence="9">Leaf</tissue>
    </source>
</reference>
<dbReference type="PANTHER" id="PTHR34453">
    <property type="entry name" value="DEFENSIN-LIKE (DEFL) FAMILY PROTEIN-RELATED"/>
    <property type="match status" value="1"/>
</dbReference>
<evidence type="ECO:0000256" key="8">
    <source>
        <dbReference type="SAM" id="SignalP"/>
    </source>
</evidence>
<dbReference type="Proteomes" id="UP001443914">
    <property type="component" value="Unassembled WGS sequence"/>
</dbReference>
<proteinExistence type="inferred from homology"/>
<evidence type="ECO:0000256" key="5">
    <source>
        <dbReference type="ARBA" id="ARBA00022577"/>
    </source>
</evidence>
<keyword evidence="4" id="KW-0929">Antimicrobial</keyword>
<protein>
    <submittedName>
        <fullName evidence="9">Uncharacterized protein</fullName>
    </submittedName>
</protein>